<evidence type="ECO:0000256" key="5">
    <source>
        <dbReference type="ARBA" id="ARBA00023015"/>
    </source>
</evidence>
<dbReference type="GO" id="GO:0045893">
    <property type="term" value="P:positive regulation of DNA-templated transcription"/>
    <property type="evidence" value="ECO:0007669"/>
    <property type="project" value="UniProtKB-ARBA"/>
</dbReference>
<evidence type="ECO:0000259" key="10">
    <source>
        <dbReference type="PROSITE" id="PS50110"/>
    </source>
</evidence>
<keyword evidence="6 9" id="KW-0238">DNA-binding</keyword>
<dbReference type="EMBL" id="CP063767">
    <property type="protein sequence ID" value="QOY61314.1"/>
    <property type="molecule type" value="Genomic_DNA"/>
</dbReference>
<dbReference type="PANTHER" id="PTHR48111:SF50">
    <property type="entry name" value="KDP OPERON TRANSCRIPTIONAL REGULATORY PROTEIN KDPE"/>
    <property type="match status" value="1"/>
</dbReference>
<dbReference type="Pfam" id="PF00072">
    <property type="entry name" value="Response_reg"/>
    <property type="match status" value="1"/>
</dbReference>
<feature type="DNA-binding region" description="OmpR/PhoB-type" evidence="9">
    <location>
        <begin position="133"/>
        <end position="232"/>
    </location>
</feature>
<proteinExistence type="predicted"/>
<evidence type="ECO:0000313" key="12">
    <source>
        <dbReference type="EMBL" id="QOY61314.1"/>
    </source>
</evidence>
<dbReference type="InterPro" id="IPR001789">
    <property type="entry name" value="Sig_transdc_resp-reg_receiver"/>
</dbReference>
<keyword evidence="4" id="KW-0902">Two-component regulatory system</keyword>
<evidence type="ECO:0000313" key="13">
    <source>
        <dbReference type="Proteomes" id="UP000593735"/>
    </source>
</evidence>
<dbReference type="SMART" id="SM00448">
    <property type="entry name" value="REC"/>
    <property type="match status" value="1"/>
</dbReference>
<dbReference type="GO" id="GO:0032993">
    <property type="term" value="C:protein-DNA complex"/>
    <property type="evidence" value="ECO:0007669"/>
    <property type="project" value="TreeGrafter"/>
</dbReference>
<keyword evidence="3 8" id="KW-0597">Phosphoprotein</keyword>
<evidence type="ECO:0000259" key="11">
    <source>
        <dbReference type="PROSITE" id="PS51755"/>
    </source>
</evidence>
<dbReference type="GO" id="GO:0000156">
    <property type="term" value="F:phosphorelay response regulator activity"/>
    <property type="evidence" value="ECO:0007669"/>
    <property type="project" value="TreeGrafter"/>
</dbReference>
<dbReference type="InterPro" id="IPR036388">
    <property type="entry name" value="WH-like_DNA-bd_sf"/>
</dbReference>
<dbReference type="Pfam" id="PF00486">
    <property type="entry name" value="Trans_reg_C"/>
    <property type="match status" value="1"/>
</dbReference>
<dbReference type="CDD" id="cd00383">
    <property type="entry name" value="trans_reg_C"/>
    <property type="match status" value="1"/>
</dbReference>
<feature type="domain" description="OmpR/PhoB-type" evidence="11">
    <location>
        <begin position="133"/>
        <end position="232"/>
    </location>
</feature>
<keyword evidence="13" id="KW-1185">Reference proteome</keyword>
<dbReference type="PROSITE" id="PS51755">
    <property type="entry name" value="OMPR_PHOB"/>
    <property type="match status" value="1"/>
</dbReference>
<accession>A0A7S7M9M9</accession>
<sequence>MPRTDPLVLVVEDDAAVRNLMLTTLEARGYAHQSAATARAALASAATSNPDVILLDLGLPDLDGVEVIRQVRSWSQTPIIVISARSEDSDKIDALDAGADDYLTKPFSVGELLARLRTALRHLSYLAQSGEAGPTFTNGELSVDYVAKTASLAGEELHLTPIEFKLLCLLCKNVDKVLTHQYLLREVWGSTQESCLASLRVFMGTLRKKIETDPAHPCYIQTHVGIGYRMMRVS</sequence>
<reference evidence="12 13" key="1">
    <citation type="submission" date="2020-10" db="EMBL/GenBank/DDBJ databases">
        <title>Olsenella immobilis sp.nov., isolated from the mud in a fermentation cellar used for the production of Chinese strong-flavoured liquor.</title>
        <authorList>
            <person name="Lu L."/>
        </authorList>
    </citation>
    <scope>NUCLEOTIDE SEQUENCE [LARGE SCALE GENOMIC DNA]</scope>
    <source>
        <strain evidence="12 13">LZLJ-2</strain>
    </source>
</reference>
<dbReference type="InterPro" id="IPR001867">
    <property type="entry name" value="OmpR/PhoB-type_DNA-bd"/>
</dbReference>
<dbReference type="PROSITE" id="PS50110">
    <property type="entry name" value="RESPONSE_REGULATORY"/>
    <property type="match status" value="1"/>
</dbReference>
<dbReference type="AlphaFoldDB" id="A0A7S7M9M9"/>
<dbReference type="Gene3D" id="1.10.10.10">
    <property type="entry name" value="Winged helix-like DNA-binding domain superfamily/Winged helix DNA-binding domain"/>
    <property type="match status" value="1"/>
</dbReference>
<dbReference type="KEGG" id="tio:INP52_03740"/>
<keyword evidence="7" id="KW-0804">Transcription</keyword>
<dbReference type="PANTHER" id="PTHR48111">
    <property type="entry name" value="REGULATOR OF RPOS"/>
    <property type="match status" value="1"/>
</dbReference>
<evidence type="ECO:0000256" key="3">
    <source>
        <dbReference type="ARBA" id="ARBA00022553"/>
    </source>
</evidence>
<evidence type="ECO:0000256" key="1">
    <source>
        <dbReference type="ARBA" id="ARBA00004496"/>
    </source>
</evidence>
<dbReference type="GO" id="GO:0000987">
    <property type="term" value="F:cis-regulatory region sequence-specific DNA binding"/>
    <property type="evidence" value="ECO:0007669"/>
    <property type="project" value="UniProtKB-ARBA"/>
</dbReference>
<dbReference type="InterPro" id="IPR011006">
    <property type="entry name" value="CheY-like_superfamily"/>
</dbReference>
<dbReference type="Gene3D" id="3.40.50.2300">
    <property type="match status" value="1"/>
</dbReference>
<feature type="domain" description="Response regulatory" evidence="10">
    <location>
        <begin position="7"/>
        <end position="120"/>
    </location>
</feature>
<dbReference type="SUPFAM" id="SSF52172">
    <property type="entry name" value="CheY-like"/>
    <property type="match status" value="1"/>
</dbReference>
<dbReference type="GO" id="GO:0005829">
    <property type="term" value="C:cytosol"/>
    <property type="evidence" value="ECO:0007669"/>
    <property type="project" value="TreeGrafter"/>
</dbReference>
<dbReference type="InterPro" id="IPR039420">
    <property type="entry name" value="WalR-like"/>
</dbReference>
<gene>
    <name evidence="12" type="ORF">INP52_03740</name>
</gene>
<dbReference type="SMART" id="SM00862">
    <property type="entry name" value="Trans_reg_C"/>
    <property type="match status" value="1"/>
</dbReference>
<feature type="modified residue" description="4-aspartylphosphate" evidence="8">
    <location>
        <position position="56"/>
    </location>
</feature>
<name>A0A7S7M9M9_9ACTN</name>
<evidence type="ECO:0000256" key="4">
    <source>
        <dbReference type="ARBA" id="ARBA00023012"/>
    </source>
</evidence>
<protein>
    <submittedName>
        <fullName evidence="12">Response regulator</fullName>
    </submittedName>
</protein>
<evidence type="ECO:0000256" key="8">
    <source>
        <dbReference type="PROSITE-ProRule" id="PRU00169"/>
    </source>
</evidence>
<dbReference type="Proteomes" id="UP000593735">
    <property type="component" value="Chromosome"/>
</dbReference>
<evidence type="ECO:0000256" key="2">
    <source>
        <dbReference type="ARBA" id="ARBA00022490"/>
    </source>
</evidence>
<dbReference type="RefSeq" id="WP_194372529.1">
    <property type="nucleotide sequence ID" value="NZ_CP063767.1"/>
</dbReference>
<organism evidence="12 13">
    <name type="scientific">Thermophilibacter immobilis</name>
    <dbReference type="NCBI Taxonomy" id="2779519"/>
    <lineage>
        <taxon>Bacteria</taxon>
        <taxon>Bacillati</taxon>
        <taxon>Actinomycetota</taxon>
        <taxon>Coriobacteriia</taxon>
        <taxon>Coriobacteriales</taxon>
        <taxon>Atopobiaceae</taxon>
        <taxon>Thermophilibacter</taxon>
    </lineage>
</organism>
<evidence type="ECO:0000256" key="6">
    <source>
        <dbReference type="ARBA" id="ARBA00023125"/>
    </source>
</evidence>
<evidence type="ECO:0000256" key="7">
    <source>
        <dbReference type="ARBA" id="ARBA00023163"/>
    </source>
</evidence>
<dbReference type="GO" id="GO:0042802">
    <property type="term" value="F:identical protein binding"/>
    <property type="evidence" value="ECO:0007669"/>
    <property type="project" value="UniProtKB-ARBA"/>
</dbReference>
<keyword evidence="2" id="KW-0963">Cytoplasm</keyword>
<dbReference type="FunFam" id="3.40.50.2300:FF:000021">
    <property type="entry name" value="Two-component system response regulator KdpE"/>
    <property type="match status" value="1"/>
</dbReference>
<dbReference type="Gene3D" id="6.10.250.690">
    <property type="match status" value="1"/>
</dbReference>
<keyword evidence="5" id="KW-0805">Transcription regulation</keyword>
<evidence type="ECO:0000256" key="9">
    <source>
        <dbReference type="PROSITE-ProRule" id="PRU01091"/>
    </source>
</evidence>
<comment type="subcellular location">
    <subcellularLocation>
        <location evidence="1">Cytoplasm</location>
    </subcellularLocation>
</comment>